<organism evidence="3 4">
    <name type="scientific">Caproicibacterium lactatifermentans</name>
    <dbReference type="NCBI Taxonomy" id="2666138"/>
    <lineage>
        <taxon>Bacteria</taxon>
        <taxon>Bacillati</taxon>
        <taxon>Bacillota</taxon>
        <taxon>Clostridia</taxon>
        <taxon>Eubacteriales</taxon>
        <taxon>Oscillospiraceae</taxon>
        <taxon>Caproicibacterium</taxon>
    </lineage>
</organism>
<dbReference type="GO" id="GO:0005525">
    <property type="term" value="F:GTP binding"/>
    <property type="evidence" value="ECO:0007669"/>
    <property type="project" value="InterPro"/>
</dbReference>
<dbReference type="CDD" id="cd01879">
    <property type="entry name" value="FeoB"/>
    <property type="match status" value="1"/>
</dbReference>
<dbReference type="InterPro" id="IPR027417">
    <property type="entry name" value="P-loop_NTPase"/>
</dbReference>
<dbReference type="Gene3D" id="1.10.287.1770">
    <property type="match status" value="1"/>
</dbReference>
<dbReference type="InterPro" id="IPR030389">
    <property type="entry name" value="G_FEOB_dom"/>
</dbReference>
<accession>A0A859DP84</accession>
<protein>
    <submittedName>
        <fullName evidence="3">Ferrous iron transporter B</fullName>
    </submittedName>
</protein>
<dbReference type="InterPro" id="IPR041069">
    <property type="entry name" value="FeoB_Cyto"/>
</dbReference>
<dbReference type="RefSeq" id="WP_174193116.1">
    <property type="nucleotide sequence ID" value="NZ_CP046051.1"/>
</dbReference>
<feature type="transmembrane region" description="Helical" evidence="1">
    <location>
        <begin position="361"/>
        <end position="382"/>
    </location>
</feature>
<dbReference type="PANTHER" id="PTHR43185:SF2">
    <property type="entry name" value="FERROUS IRON TRANSPORT PROTEIN B"/>
    <property type="match status" value="1"/>
</dbReference>
<reference evidence="3 4" key="1">
    <citation type="submission" date="2019-11" db="EMBL/GenBank/DDBJ databases">
        <authorList>
            <person name="Ren C."/>
            <person name="Wang H."/>
            <person name="Xu Y."/>
        </authorList>
    </citation>
    <scope>NUCLEOTIDE SEQUENCE [LARGE SCALE GENOMIC DNA]</scope>
    <source>
        <strain evidence="3 4">LBM 19010</strain>
    </source>
</reference>
<dbReference type="PANTHER" id="PTHR43185">
    <property type="entry name" value="FERROUS IRON TRANSPORT PROTEIN B"/>
    <property type="match status" value="1"/>
</dbReference>
<dbReference type="SUPFAM" id="SSF52540">
    <property type="entry name" value="P-loop containing nucleoside triphosphate hydrolases"/>
    <property type="match status" value="1"/>
</dbReference>
<gene>
    <name evidence="3" type="ORF">GJQ69_04815</name>
</gene>
<dbReference type="InterPro" id="IPR050860">
    <property type="entry name" value="FeoB_GTPase"/>
</dbReference>
<dbReference type="PROSITE" id="PS51711">
    <property type="entry name" value="G_FEOB"/>
    <property type="match status" value="1"/>
</dbReference>
<feature type="domain" description="FeoB-type G" evidence="2">
    <location>
        <begin position="10"/>
        <end position="172"/>
    </location>
</feature>
<dbReference type="AlphaFoldDB" id="A0A859DP84"/>
<dbReference type="Gene3D" id="3.40.50.300">
    <property type="entry name" value="P-loop containing nucleotide triphosphate hydrolases"/>
    <property type="match status" value="1"/>
</dbReference>
<dbReference type="Pfam" id="PF17910">
    <property type="entry name" value="FeoB_Cyto"/>
    <property type="match status" value="1"/>
</dbReference>
<dbReference type="EMBL" id="CP046051">
    <property type="protein sequence ID" value="QKN23857.1"/>
    <property type="molecule type" value="Genomic_DNA"/>
</dbReference>
<keyword evidence="1" id="KW-0812">Transmembrane</keyword>
<evidence type="ECO:0000313" key="3">
    <source>
        <dbReference type="EMBL" id="QKN23857.1"/>
    </source>
</evidence>
<evidence type="ECO:0000259" key="2">
    <source>
        <dbReference type="PROSITE" id="PS51711"/>
    </source>
</evidence>
<dbReference type="Pfam" id="PF02421">
    <property type="entry name" value="FeoB_N"/>
    <property type="match status" value="1"/>
</dbReference>
<evidence type="ECO:0000256" key="1">
    <source>
        <dbReference type="SAM" id="Phobius"/>
    </source>
</evidence>
<dbReference type="KEGG" id="clf:GJQ69_04815"/>
<keyword evidence="1" id="KW-0472">Membrane</keyword>
<dbReference type="GO" id="GO:0015093">
    <property type="term" value="F:ferrous iron transmembrane transporter activity"/>
    <property type="evidence" value="ECO:0007669"/>
    <property type="project" value="TreeGrafter"/>
</dbReference>
<dbReference type="Proteomes" id="UP000501316">
    <property type="component" value="Chromosome"/>
</dbReference>
<dbReference type="GO" id="GO:0005886">
    <property type="term" value="C:plasma membrane"/>
    <property type="evidence" value="ECO:0007669"/>
    <property type="project" value="TreeGrafter"/>
</dbReference>
<sequence>MRTDTVSAETETIALAGNPNVGKSTVFNALTGLHQHTGNWPGKTVESAHGQFSYRGRQYTLVDLPGTYSLFAHSAEETVARDFLCFGGARAAVVVCDATCLERNLNLVLQTLEITGNVVVCVNLMDEAEKKHIHIDLEQLSSELGGAPVVGVSARSGGLSVLEDALDTLSPREAMHMEYSPQIEQVVAQLLPLVQQHCPDCCARWLALRLLDSDKSFAESLHRFCPQLLQDQKLQQTLHTVKSHLHQNGFSSDTLRDQITAVLVSRAEKIYQKCVTRTVCSAAERDQKLDRILTSRRTGIPIMLLLLAAVLWLTITGANYPSELLSAGLFSLQNVLWNALLHAGAPMWLMKPLILGVYRTLAWVISVMLPPMAIFFPCFTLLEDFGYLPRVAFNLDHCFQRAHACGKQALTM</sequence>
<feature type="transmembrane region" description="Helical" evidence="1">
    <location>
        <begin position="298"/>
        <end position="315"/>
    </location>
</feature>
<evidence type="ECO:0000313" key="4">
    <source>
        <dbReference type="Proteomes" id="UP000501316"/>
    </source>
</evidence>
<name>A0A859DP84_9FIRM</name>
<keyword evidence="1" id="KW-1133">Transmembrane helix</keyword>
<proteinExistence type="predicted"/>